<evidence type="ECO:0000313" key="3">
    <source>
        <dbReference type="Proteomes" id="UP000319817"/>
    </source>
</evidence>
<evidence type="ECO:0000313" key="2">
    <source>
        <dbReference type="EMBL" id="QDT08836.1"/>
    </source>
</evidence>
<keyword evidence="1" id="KW-0472">Membrane</keyword>
<keyword evidence="1" id="KW-0812">Transmembrane</keyword>
<feature type="transmembrane region" description="Helical" evidence="1">
    <location>
        <begin position="14"/>
        <end position="36"/>
    </location>
</feature>
<dbReference type="RefSeq" id="WP_145416316.1">
    <property type="nucleotide sequence ID" value="NZ_CP036526.1"/>
</dbReference>
<dbReference type="EMBL" id="CP036526">
    <property type="protein sequence ID" value="QDT08836.1"/>
    <property type="molecule type" value="Genomic_DNA"/>
</dbReference>
<protein>
    <submittedName>
        <fullName evidence="2">Uncharacterized protein</fullName>
    </submittedName>
</protein>
<reference evidence="2 3" key="1">
    <citation type="submission" date="2019-02" db="EMBL/GenBank/DDBJ databases">
        <title>Deep-cultivation of Planctomycetes and their phenomic and genomic characterization uncovers novel biology.</title>
        <authorList>
            <person name="Wiegand S."/>
            <person name="Jogler M."/>
            <person name="Boedeker C."/>
            <person name="Pinto D."/>
            <person name="Vollmers J."/>
            <person name="Rivas-Marin E."/>
            <person name="Kohn T."/>
            <person name="Peeters S.H."/>
            <person name="Heuer A."/>
            <person name="Rast P."/>
            <person name="Oberbeckmann S."/>
            <person name="Bunk B."/>
            <person name="Jeske O."/>
            <person name="Meyerdierks A."/>
            <person name="Storesund J.E."/>
            <person name="Kallscheuer N."/>
            <person name="Luecker S."/>
            <person name="Lage O.M."/>
            <person name="Pohl T."/>
            <person name="Merkel B.J."/>
            <person name="Hornburger P."/>
            <person name="Mueller R.-W."/>
            <person name="Bruemmer F."/>
            <person name="Labrenz M."/>
            <person name="Spormann A.M."/>
            <person name="Op den Camp H."/>
            <person name="Overmann J."/>
            <person name="Amann R."/>
            <person name="Jetten M.S.M."/>
            <person name="Mascher T."/>
            <person name="Medema M.H."/>
            <person name="Devos D.P."/>
            <person name="Kaster A.-K."/>
            <person name="Ovreas L."/>
            <person name="Rohde M."/>
            <person name="Galperin M.Y."/>
            <person name="Jogler C."/>
        </authorList>
    </citation>
    <scope>NUCLEOTIDE SEQUENCE [LARGE SCALE GENOMIC DNA]</scope>
    <source>
        <strain evidence="2 3">K23_9</strain>
    </source>
</reference>
<sequence>MSVNGAPPKRPRDLSYRVVCGMIIAVVVWMLLMPFVPSVAMSTMRRFHLASDSFVLWCVQQPVPSMYNFANQFHARKTPLGFPETILSLDDQEVGDDWRYINHFPTRRLTFADGRYDLLRYSKNQWLEFKTTYRGQELNSLIHAKPVGPGEYEVIRKEIAEDSP</sequence>
<dbReference type="OrthoDB" id="277955at2"/>
<dbReference type="AlphaFoldDB" id="A0A517NNY4"/>
<evidence type="ECO:0000256" key="1">
    <source>
        <dbReference type="SAM" id="Phobius"/>
    </source>
</evidence>
<accession>A0A517NNY4</accession>
<dbReference type="Proteomes" id="UP000319817">
    <property type="component" value="Chromosome"/>
</dbReference>
<organism evidence="2 3">
    <name type="scientific">Stieleria marina</name>
    <dbReference type="NCBI Taxonomy" id="1930275"/>
    <lineage>
        <taxon>Bacteria</taxon>
        <taxon>Pseudomonadati</taxon>
        <taxon>Planctomycetota</taxon>
        <taxon>Planctomycetia</taxon>
        <taxon>Pirellulales</taxon>
        <taxon>Pirellulaceae</taxon>
        <taxon>Stieleria</taxon>
    </lineage>
</organism>
<keyword evidence="1" id="KW-1133">Transmembrane helix</keyword>
<keyword evidence="3" id="KW-1185">Reference proteome</keyword>
<name>A0A517NNY4_9BACT</name>
<gene>
    <name evidence="2" type="ORF">K239x_07780</name>
</gene>
<proteinExistence type="predicted"/>